<dbReference type="PANTHER" id="PTHR22881">
    <property type="entry name" value="BROMODOMAIN CONTAINING PROTEIN"/>
    <property type="match status" value="1"/>
</dbReference>
<feature type="compositionally biased region" description="Basic and acidic residues" evidence="3">
    <location>
        <begin position="546"/>
        <end position="558"/>
    </location>
</feature>
<dbReference type="InterPro" id="IPR051831">
    <property type="entry name" value="Bromodomain_contain_prot"/>
</dbReference>
<keyword evidence="6" id="KW-1185">Reference proteome</keyword>
<reference evidence="5 6" key="1">
    <citation type="journal article" date="2018" name="Nat. Genet.">
        <title>The Rosa genome provides new insights in the design of modern roses.</title>
        <authorList>
            <person name="Bendahmane M."/>
        </authorList>
    </citation>
    <scope>NUCLEOTIDE SEQUENCE [LARGE SCALE GENOMIC DNA]</scope>
    <source>
        <strain evidence="6">cv. Old Blush</strain>
    </source>
</reference>
<comment type="caution">
    <text evidence="5">The sequence shown here is derived from an EMBL/GenBank/DDBJ whole genome shotgun (WGS) entry which is preliminary data.</text>
</comment>
<dbReference type="Gene3D" id="1.20.920.10">
    <property type="entry name" value="Bromodomain-like"/>
    <property type="match status" value="1"/>
</dbReference>
<evidence type="ECO:0000256" key="2">
    <source>
        <dbReference type="PROSITE-ProRule" id="PRU00035"/>
    </source>
</evidence>
<feature type="region of interest" description="Disordered" evidence="3">
    <location>
        <begin position="536"/>
        <end position="569"/>
    </location>
</feature>
<evidence type="ECO:0000259" key="4">
    <source>
        <dbReference type="PROSITE" id="PS50014"/>
    </source>
</evidence>
<dbReference type="SMART" id="SM00297">
    <property type="entry name" value="BROMO"/>
    <property type="match status" value="1"/>
</dbReference>
<dbReference type="InterPro" id="IPR001487">
    <property type="entry name" value="Bromodomain"/>
</dbReference>
<feature type="region of interest" description="Disordered" evidence="3">
    <location>
        <begin position="49"/>
        <end position="102"/>
    </location>
</feature>
<sequence length="629" mass="70396">MSSKRFGKSKLLREGYRKSPRLSALEDWKACGTRIGAIAGNTSTQQMKSYLGYDQGPASRTRGTKKTRLTPYDEAAYSSRSASPKFGPVETSQEDNQTSSDHQVLWSKDVQKPASTDQQSSALSALWLPEKQKLELVLDILQRRDTNEIFAEPVNPNEVQDYYEIIEEPMDFGTMRAKLHDGMYKNLQQFEHDAFLVTENAMHFNSSATIYFRQARSIHDLAKKVFHILKTYPEKLESEFSEARKRTGRRSQVEIGKSHSCPKVATNMKHLGMKIGGSSKAMRSSLSGSLNTRKCLAKTGCSGTDTQEQKLLSGTKDDGGSMSFEADRRYTYRPWRSFLSENESVGLTLSTDLKQLEHVNRQDIGYRESLMSFVKDLGPTAKMIARKKILGCLQLQQSDFPLASTSTQRAPTTTAFAAAPSHGRHPTIMKTTRTTFQLPSSGDQNNSHAEFYPNHRNEIHQLDFYPLKPHNGSDCSSIASGFQNTSNKSTAMILNQGKFPNQLQSLVSPSESHSNVLRNLEIASLSNESCTYKLTPAPLRGDDDETKATHGRSHEFRSLSHTSQMPKPDQVNPVVARQFAFDLPYLRAQLGKISSSGQDRFLHNGLSGELNFSDNIVTRDTQYVPAMKN</sequence>
<keyword evidence="1 2" id="KW-0103">Bromodomain</keyword>
<dbReference type="STRING" id="74649.A0A2P6R882"/>
<gene>
    <name evidence="5" type="ORF">RchiOBHm_Chr3g0459751</name>
</gene>
<proteinExistence type="predicted"/>
<dbReference type="AlphaFoldDB" id="A0A2P6R882"/>
<dbReference type="PRINTS" id="PR00503">
    <property type="entry name" value="BROMODOMAIN"/>
</dbReference>
<dbReference type="PANTHER" id="PTHR22881:SF26">
    <property type="entry name" value="BROMODOMAIN CONTAINING PROTEIN, EXPRESSED"/>
    <property type="match status" value="1"/>
</dbReference>
<dbReference type="InterPro" id="IPR036427">
    <property type="entry name" value="Bromodomain-like_sf"/>
</dbReference>
<name>A0A2P6R882_ROSCH</name>
<accession>A0A2P6R882</accession>
<evidence type="ECO:0000256" key="3">
    <source>
        <dbReference type="SAM" id="MobiDB-lite"/>
    </source>
</evidence>
<dbReference type="PROSITE" id="PS50014">
    <property type="entry name" value="BROMODOMAIN_2"/>
    <property type="match status" value="1"/>
</dbReference>
<evidence type="ECO:0000256" key="1">
    <source>
        <dbReference type="ARBA" id="ARBA00023117"/>
    </source>
</evidence>
<evidence type="ECO:0000313" key="6">
    <source>
        <dbReference type="Proteomes" id="UP000238479"/>
    </source>
</evidence>
<evidence type="ECO:0000313" key="5">
    <source>
        <dbReference type="EMBL" id="PRQ42634.1"/>
    </source>
</evidence>
<dbReference type="PROSITE" id="PS00633">
    <property type="entry name" value="BROMODOMAIN_1"/>
    <property type="match status" value="1"/>
</dbReference>
<dbReference type="OrthoDB" id="21449at2759"/>
<feature type="domain" description="Bromo" evidence="4">
    <location>
        <begin position="142"/>
        <end position="212"/>
    </location>
</feature>
<dbReference type="Proteomes" id="UP000238479">
    <property type="component" value="Chromosome 3"/>
</dbReference>
<dbReference type="SUPFAM" id="SSF47370">
    <property type="entry name" value="Bromodomain"/>
    <property type="match status" value="1"/>
</dbReference>
<dbReference type="Pfam" id="PF00439">
    <property type="entry name" value="Bromodomain"/>
    <property type="match status" value="1"/>
</dbReference>
<dbReference type="InterPro" id="IPR018359">
    <property type="entry name" value="Bromodomain_CS"/>
</dbReference>
<feature type="compositionally biased region" description="Polar residues" evidence="3">
    <location>
        <begin position="90"/>
        <end position="102"/>
    </location>
</feature>
<protein>
    <submittedName>
        <fullName evidence="5">Putative chromatin remodeler Bromodomain family</fullName>
    </submittedName>
</protein>
<organism evidence="5 6">
    <name type="scientific">Rosa chinensis</name>
    <name type="common">China rose</name>
    <dbReference type="NCBI Taxonomy" id="74649"/>
    <lineage>
        <taxon>Eukaryota</taxon>
        <taxon>Viridiplantae</taxon>
        <taxon>Streptophyta</taxon>
        <taxon>Embryophyta</taxon>
        <taxon>Tracheophyta</taxon>
        <taxon>Spermatophyta</taxon>
        <taxon>Magnoliopsida</taxon>
        <taxon>eudicotyledons</taxon>
        <taxon>Gunneridae</taxon>
        <taxon>Pentapetalae</taxon>
        <taxon>rosids</taxon>
        <taxon>fabids</taxon>
        <taxon>Rosales</taxon>
        <taxon>Rosaceae</taxon>
        <taxon>Rosoideae</taxon>
        <taxon>Rosoideae incertae sedis</taxon>
        <taxon>Rosa</taxon>
    </lineage>
</organism>
<dbReference type="EMBL" id="PDCK01000041">
    <property type="protein sequence ID" value="PRQ42634.1"/>
    <property type="molecule type" value="Genomic_DNA"/>
</dbReference>
<dbReference type="Gramene" id="PRQ42634">
    <property type="protein sequence ID" value="PRQ42634"/>
    <property type="gene ID" value="RchiOBHm_Chr3g0459751"/>
</dbReference>